<keyword evidence="2" id="KW-0808">Transferase</keyword>
<dbReference type="GO" id="GO:0032259">
    <property type="term" value="P:methylation"/>
    <property type="evidence" value="ECO:0007669"/>
    <property type="project" value="UniProtKB-KW"/>
</dbReference>
<evidence type="ECO:0000313" key="2">
    <source>
        <dbReference type="EMBL" id="PIR45273.1"/>
    </source>
</evidence>
<dbReference type="PANTHER" id="PTHR43861">
    <property type="entry name" value="TRANS-ACONITATE 2-METHYLTRANSFERASE-RELATED"/>
    <property type="match status" value="1"/>
</dbReference>
<dbReference type="InterPro" id="IPR013216">
    <property type="entry name" value="Methyltransf_11"/>
</dbReference>
<organism evidence="2 3">
    <name type="scientific">Candidatus Vogelbacteria bacterium CG10_big_fil_rev_8_21_14_0_10_51_16</name>
    <dbReference type="NCBI Taxonomy" id="1975045"/>
    <lineage>
        <taxon>Bacteria</taxon>
        <taxon>Candidatus Vogeliibacteriota</taxon>
    </lineage>
</organism>
<feature type="domain" description="Methyltransferase type 11" evidence="1">
    <location>
        <begin position="82"/>
        <end position="173"/>
    </location>
</feature>
<dbReference type="PANTHER" id="PTHR43861:SF1">
    <property type="entry name" value="TRANS-ACONITATE 2-METHYLTRANSFERASE"/>
    <property type="match status" value="1"/>
</dbReference>
<accession>A0A2H0RFJ1</accession>
<protein>
    <submittedName>
        <fullName evidence="2">SAM-dependent methyltransferase</fullName>
    </submittedName>
</protein>
<dbReference type="Pfam" id="PF08241">
    <property type="entry name" value="Methyltransf_11"/>
    <property type="match status" value="1"/>
</dbReference>
<dbReference type="CDD" id="cd02440">
    <property type="entry name" value="AdoMet_MTases"/>
    <property type="match status" value="1"/>
</dbReference>
<sequence>MLRCSFDDATRVAYCFVMSIQSLPSGSERKSSKARQSPQSTSWGGVASWYEESVENRESYQMKVILPHLLRLMALQPREQVLDLACGSGFFAHRFAETGASVTGIDIAPELIALAKRKAIHGEEFLVAPSDRLPSTDQRFAKVAIVLALQNIRNLEATLFECQRVLQPMGSLYLVLNHPAFRIPKESRWGFDVGSSTQYRRLDSYLSESHTEIAMAPSKGKLSETTISFHRPLQVYVKALRKCGFAVTGLEEWISHKKSALGPHAKAEDTARKEFPLFLYLEAIKLP</sequence>
<dbReference type="GO" id="GO:0008757">
    <property type="term" value="F:S-adenosylmethionine-dependent methyltransferase activity"/>
    <property type="evidence" value="ECO:0007669"/>
    <property type="project" value="InterPro"/>
</dbReference>
<dbReference type="Gene3D" id="3.40.50.150">
    <property type="entry name" value="Vaccinia Virus protein VP39"/>
    <property type="match status" value="1"/>
</dbReference>
<dbReference type="AlphaFoldDB" id="A0A2H0RFJ1"/>
<dbReference type="SUPFAM" id="SSF53335">
    <property type="entry name" value="S-adenosyl-L-methionine-dependent methyltransferases"/>
    <property type="match status" value="1"/>
</dbReference>
<dbReference type="InterPro" id="IPR029063">
    <property type="entry name" value="SAM-dependent_MTases_sf"/>
</dbReference>
<proteinExistence type="predicted"/>
<evidence type="ECO:0000259" key="1">
    <source>
        <dbReference type="Pfam" id="PF08241"/>
    </source>
</evidence>
<keyword evidence="2" id="KW-0489">Methyltransferase</keyword>
<gene>
    <name evidence="2" type="ORF">COV10_00090</name>
</gene>
<reference evidence="2 3" key="1">
    <citation type="submission" date="2017-09" db="EMBL/GenBank/DDBJ databases">
        <title>Depth-based differentiation of microbial function through sediment-hosted aquifers and enrichment of novel symbionts in the deep terrestrial subsurface.</title>
        <authorList>
            <person name="Probst A.J."/>
            <person name="Ladd B."/>
            <person name="Jarett J.K."/>
            <person name="Geller-Mcgrath D.E."/>
            <person name="Sieber C.M."/>
            <person name="Emerson J.B."/>
            <person name="Anantharaman K."/>
            <person name="Thomas B.C."/>
            <person name="Malmstrom R."/>
            <person name="Stieglmeier M."/>
            <person name="Klingl A."/>
            <person name="Woyke T."/>
            <person name="Ryan C.M."/>
            <person name="Banfield J.F."/>
        </authorList>
    </citation>
    <scope>NUCLEOTIDE SEQUENCE [LARGE SCALE GENOMIC DNA]</scope>
    <source>
        <strain evidence="2">CG10_big_fil_rev_8_21_14_0_10_51_16</strain>
    </source>
</reference>
<dbReference type="EMBL" id="PCYI01000001">
    <property type="protein sequence ID" value="PIR45273.1"/>
    <property type="molecule type" value="Genomic_DNA"/>
</dbReference>
<name>A0A2H0RFJ1_9BACT</name>
<dbReference type="Proteomes" id="UP000228767">
    <property type="component" value="Unassembled WGS sequence"/>
</dbReference>
<evidence type="ECO:0000313" key="3">
    <source>
        <dbReference type="Proteomes" id="UP000228767"/>
    </source>
</evidence>
<comment type="caution">
    <text evidence="2">The sequence shown here is derived from an EMBL/GenBank/DDBJ whole genome shotgun (WGS) entry which is preliminary data.</text>
</comment>